<keyword evidence="2" id="KW-0479">Metal-binding</keyword>
<dbReference type="InterPro" id="IPR008949">
    <property type="entry name" value="Isoprenoid_synthase_dom_sf"/>
</dbReference>
<dbReference type="InterPro" id="IPR001906">
    <property type="entry name" value="Terpene_synth_N"/>
</dbReference>
<organism evidence="6 7">
    <name type="scientific">Thalictrum thalictroides</name>
    <name type="common">Rue-anemone</name>
    <name type="synonym">Anemone thalictroides</name>
    <dbReference type="NCBI Taxonomy" id="46969"/>
    <lineage>
        <taxon>Eukaryota</taxon>
        <taxon>Viridiplantae</taxon>
        <taxon>Streptophyta</taxon>
        <taxon>Embryophyta</taxon>
        <taxon>Tracheophyta</taxon>
        <taxon>Spermatophyta</taxon>
        <taxon>Magnoliopsida</taxon>
        <taxon>Ranunculales</taxon>
        <taxon>Ranunculaceae</taxon>
        <taxon>Thalictroideae</taxon>
        <taxon>Thalictrum</taxon>
    </lineage>
</organism>
<dbReference type="AlphaFoldDB" id="A0A7J6VXI1"/>
<dbReference type="InterPro" id="IPR005630">
    <property type="entry name" value="Terpene_synthase_metal-bd"/>
</dbReference>
<dbReference type="InterPro" id="IPR036965">
    <property type="entry name" value="Terpene_synth_N_sf"/>
</dbReference>
<evidence type="ECO:0000256" key="1">
    <source>
        <dbReference type="ARBA" id="ARBA00001946"/>
    </source>
</evidence>
<dbReference type="SUPFAM" id="SSF48239">
    <property type="entry name" value="Terpenoid cyclases/Protein prenyltransferases"/>
    <property type="match status" value="1"/>
</dbReference>
<evidence type="ECO:0000256" key="2">
    <source>
        <dbReference type="ARBA" id="ARBA00022723"/>
    </source>
</evidence>
<name>A0A7J6VXI1_THATH</name>
<evidence type="ECO:0000259" key="5">
    <source>
        <dbReference type="Pfam" id="PF03936"/>
    </source>
</evidence>
<dbReference type="Gene3D" id="1.50.10.130">
    <property type="entry name" value="Terpene synthase, N-terminal domain"/>
    <property type="match status" value="1"/>
</dbReference>
<protein>
    <submittedName>
        <fullName evidence="6">Copalyl diphosphate synthase</fullName>
    </submittedName>
</protein>
<sequence length="515" mass="59724">MQHPNGSFLCSPSSTAYALMQTKDENCFRYLAGIVQKFNGGVPHSYPMDLFEQLWVVDRLERLGFSRFFKSEIKEILDYVYGCWTCNGISWSKDTIEFDIDDTCMGFRMMRLHGYDVNASAIQHFMRDGQFFCFVGQNSQGLTEMLSLYRASQVLFPQESILEEAKSFSSNFLRKKQELGEVADRWLITKDLAGEVKYYMDVPWYANLPRIETRHYIEQYGGDDDVWIAKTLYRMYNVSTNDYLDLAKLDYNHCQKLHQSEWLGIQKWCEDYNLRDFNLYNDDLLKFYFVAMSSIFEPEKATERIAWAKTAALVELVSKYFDETSVDQKKDFIQAFNYGATNELVEVILKTLSDISLEVQAVHGKEVYPDLKHAWNTWLMNLTIEGDNDLVPNNEAELLVSTINLCAGHSSSDGLNSLPEYVSLTKLTNEICNQLHQTENFKVGKQNNCSDEKFDSIDLKMQELVQHTIKISNDEVDKETKRTFLTVAKSYYYTAYCEPTTIDNHIAKVLFQEVV</sequence>
<dbReference type="Gene3D" id="1.10.600.10">
    <property type="entry name" value="Farnesyl Diphosphate Synthase"/>
    <property type="match status" value="1"/>
</dbReference>
<dbReference type="Proteomes" id="UP000554482">
    <property type="component" value="Unassembled WGS sequence"/>
</dbReference>
<evidence type="ECO:0000313" key="7">
    <source>
        <dbReference type="Proteomes" id="UP000554482"/>
    </source>
</evidence>
<evidence type="ECO:0000313" key="6">
    <source>
        <dbReference type="EMBL" id="KAF5189308.1"/>
    </source>
</evidence>
<dbReference type="GO" id="GO:0000287">
    <property type="term" value="F:magnesium ion binding"/>
    <property type="evidence" value="ECO:0007669"/>
    <property type="project" value="InterPro"/>
</dbReference>
<dbReference type="Pfam" id="PF01397">
    <property type="entry name" value="Terpene_synth"/>
    <property type="match status" value="1"/>
</dbReference>
<accession>A0A7J6VXI1</accession>
<comment type="cofactor">
    <cofactor evidence="1">
        <name>Mg(2+)</name>
        <dbReference type="ChEBI" id="CHEBI:18420"/>
    </cofactor>
</comment>
<feature type="domain" description="Terpene synthase N-terminal" evidence="4">
    <location>
        <begin position="3"/>
        <end position="198"/>
    </location>
</feature>
<dbReference type="GO" id="GO:0010333">
    <property type="term" value="F:terpene synthase activity"/>
    <property type="evidence" value="ECO:0007669"/>
    <property type="project" value="InterPro"/>
</dbReference>
<dbReference type="GO" id="GO:0009507">
    <property type="term" value="C:chloroplast"/>
    <property type="evidence" value="ECO:0007669"/>
    <property type="project" value="TreeGrafter"/>
</dbReference>
<keyword evidence="3" id="KW-0460">Magnesium</keyword>
<dbReference type="SUPFAM" id="SSF48576">
    <property type="entry name" value="Terpenoid synthases"/>
    <property type="match status" value="1"/>
</dbReference>
<dbReference type="OrthoDB" id="2343925at2759"/>
<feature type="domain" description="Terpene synthase metal-binding" evidence="5">
    <location>
        <begin position="274"/>
        <end position="380"/>
    </location>
</feature>
<dbReference type="PANTHER" id="PTHR31739:SF4">
    <property type="entry name" value="ENT-COPALYL DIPHOSPHATE SYNTHASE, CHLOROPLASTIC"/>
    <property type="match status" value="1"/>
</dbReference>
<evidence type="ECO:0000259" key="4">
    <source>
        <dbReference type="Pfam" id="PF01397"/>
    </source>
</evidence>
<reference evidence="6 7" key="1">
    <citation type="submission" date="2020-06" db="EMBL/GenBank/DDBJ databases">
        <title>Transcriptomic and genomic resources for Thalictrum thalictroides and T. hernandezii: Facilitating candidate gene discovery in an emerging model plant lineage.</title>
        <authorList>
            <person name="Arias T."/>
            <person name="Riano-Pachon D.M."/>
            <person name="Di Stilio V.S."/>
        </authorList>
    </citation>
    <scope>NUCLEOTIDE SEQUENCE [LARGE SCALE GENOMIC DNA]</scope>
    <source>
        <strain evidence="7">cv. WT478/WT964</strain>
        <tissue evidence="6">Leaves</tissue>
    </source>
</reference>
<dbReference type="InterPro" id="IPR008930">
    <property type="entry name" value="Terpenoid_cyclase/PrenylTrfase"/>
</dbReference>
<dbReference type="FunFam" id="1.50.10.130:FF:000002">
    <property type="entry name" value="Ent-copalyl diphosphate synthase, chloroplastic"/>
    <property type="match status" value="1"/>
</dbReference>
<dbReference type="Pfam" id="PF03936">
    <property type="entry name" value="Terpene_synth_C"/>
    <property type="match status" value="1"/>
</dbReference>
<gene>
    <name evidence="6" type="ORF">FRX31_021105</name>
</gene>
<dbReference type="GO" id="GO:0009686">
    <property type="term" value="P:gibberellin biosynthetic process"/>
    <property type="evidence" value="ECO:0007669"/>
    <property type="project" value="TreeGrafter"/>
</dbReference>
<dbReference type="InterPro" id="IPR050148">
    <property type="entry name" value="Terpene_synthase-like"/>
</dbReference>
<dbReference type="SFLD" id="SFLDG01014">
    <property type="entry name" value="Terpene_Cyclase_Like_1_N-term"/>
    <property type="match status" value="1"/>
</dbReference>
<keyword evidence="7" id="KW-1185">Reference proteome</keyword>
<evidence type="ECO:0000256" key="3">
    <source>
        <dbReference type="ARBA" id="ARBA00022842"/>
    </source>
</evidence>
<comment type="caution">
    <text evidence="6">The sequence shown here is derived from an EMBL/GenBank/DDBJ whole genome shotgun (WGS) entry which is preliminary data.</text>
</comment>
<dbReference type="EMBL" id="JABWDY010025648">
    <property type="protein sequence ID" value="KAF5189308.1"/>
    <property type="molecule type" value="Genomic_DNA"/>
</dbReference>
<proteinExistence type="predicted"/>
<dbReference type="PANTHER" id="PTHR31739">
    <property type="entry name" value="ENT-COPALYL DIPHOSPHATE SYNTHASE, CHLOROPLASTIC"/>
    <property type="match status" value="1"/>
</dbReference>